<dbReference type="RefSeq" id="WP_344810958.1">
    <property type="nucleotide sequence ID" value="NZ_BAAAYX010000002.1"/>
</dbReference>
<feature type="domain" description="N-acetyltransferase" evidence="5">
    <location>
        <begin position="157"/>
        <end position="313"/>
    </location>
</feature>
<name>A0ABP7CQ99_9ACTN</name>
<feature type="transmembrane region" description="Helical" evidence="4">
    <location>
        <begin position="12"/>
        <end position="38"/>
    </location>
</feature>
<feature type="compositionally biased region" description="Basic and acidic residues" evidence="3">
    <location>
        <begin position="289"/>
        <end position="308"/>
    </location>
</feature>
<accession>A0ABP7CQ99</accession>
<keyword evidence="1" id="KW-0808">Transferase</keyword>
<feature type="transmembrane region" description="Helical" evidence="4">
    <location>
        <begin position="44"/>
        <end position="62"/>
    </location>
</feature>
<dbReference type="Pfam" id="PF10756">
    <property type="entry name" value="bPH_6"/>
    <property type="match status" value="1"/>
</dbReference>
<evidence type="ECO:0000256" key="3">
    <source>
        <dbReference type="SAM" id="MobiDB-lite"/>
    </source>
</evidence>
<keyword evidence="4" id="KW-0812">Transmembrane</keyword>
<evidence type="ECO:0000256" key="1">
    <source>
        <dbReference type="ARBA" id="ARBA00022679"/>
    </source>
</evidence>
<organism evidence="6 7">
    <name type="scientific">Microlunatus aurantiacus</name>
    <dbReference type="NCBI Taxonomy" id="446786"/>
    <lineage>
        <taxon>Bacteria</taxon>
        <taxon>Bacillati</taxon>
        <taxon>Actinomycetota</taxon>
        <taxon>Actinomycetes</taxon>
        <taxon>Propionibacteriales</taxon>
        <taxon>Propionibacteriaceae</taxon>
        <taxon>Microlunatus</taxon>
    </lineage>
</organism>
<comment type="caution">
    <text evidence="6">The sequence shown here is derived from an EMBL/GenBank/DDBJ whole genome shotgun (WGS) entry which is preliminary data.</text>
</comment>
<keyword evidence="4" id="KW-0472">Membrane</keyword>
<reference evidence="7" key="1">
    <citation type="journal article" date="2019" name="Int. J. Syst. Evol. Microbiol.">
        <title>The Global Catalogue of Microorganisms (GCM) 10K type strain sequencing project: providing services to taxonomists for standard genome sequencing and annotation.</title>
        <authorList>
            <consortium name="The Broad Institute Genomics Platform"/>
            <consortium name="The Broad Institute Genome Sequencing Center for Infectious Disease"/>
            <person name="Wu L."/>
            <person name="Ma J."/>
        </authorList>
    </citation>
    <scope>NUCLEOTIDE SEQUENCE [LARGE SCALE GENOMIC DNA]</scope>
    <source>
        <strain evidence="7">JCM 16548</strain>
    </source>
</reference>
<evidence type="ECO:0000313" key="7">
    <source>
        <dbReference type="Proteomes" id="UP001500051"/>
    </source>
</evidence>
<proteinExistence type="predicted"/>
<gene>
    <name evidence="6" type="ORF">GCM10022204_07770</name>
</gene>
<evidence type="ECO:0000256" key="2">
    <source>
        <dbReference type="ARBA" id="ARBA00023315"/>
    </source>
</evidence>
<dbReference type="PROSITE" id="PS51186">
    <property type="entry name" value="GNAT"/>
    <property type="match status" value="1"/>
</dbReference>
<dbReference type="Gene3D" id="3.40.630.30">
    <property type="match status" value="1"/>
</dbReference>
<evidence type="ECO:0000313" key="6">
    <source>
        <dbReference type="EMBL" id="GAA3694397.1"/>
    </source>
</evidence>
<evidence type="ECO:0000259" key="5">
    <source>
        <dbReference type="PROSITE" id="PS51186"/>
    </source>
</evidence>
<dbReference type="Pfam" id="PF00583">
    <property type="entry name" value="Acetyltransf_1"/>
    <property type="match status" value="1"/>
</dbReference>
<dbReference type="SUPFAM" id="SSF55729">
    <property type="entry name" value="Acyl-CoA N-acyltransferases (Nat)"/>
    <property type="match status" value="1"/>
</dbReference>
<dbReference type="InterPro" id="IPR016181">
    <property type="entry name" value="Acyl_CoA_acyltransferase"/>
</dbReference>
<dbReference type="InterPro" id="IPR050832">
    <property type="entry name" value="Bact_Acetyltransf"/>
</dbReference>
<dbReference type="EMBL" id="BAAAYX010000002">
    <property type="protein sequence ID" value="GAA3694397.1"/>
    <property type="molecule type" value="Genomic_DNA"/>
</dbReference>
<dbReference type="CDD" id="cd04301">
    <property type="entry name" value="NAT_SF"/>
    <property type="match status" value="1"/>
</dbReference>
<keyword evidence="7" id="KW-1185">Reference proteome</keyword>
<evidence type="ECO:0000256" key="4">
    <source>
        <dbReference type="SAM" id="Phobius"/>
    </source>
</evidence>
<sequence>MTVRTRRVWRVSTGTLAAVWIFVAAAGVGVPALAVLTYLRSGDLLIAVFLAVLAAAAVVYGWRFGLHPRLIAGPDGVEVVNPGRRTHLDWDDLTVIAPGENGLVLGTEVARTEAWCVQKSRSATTKGRSTRADRVVAELEDLQDRFDPPLEDDQTGIRLRRARQADLELLTAIERAASEAGLGHVFDAAEHPYPTAEVRRRWRRLLRDRQVQLRVLEEHAMPVGLVAWDSRGQLRHLAVSPRYARQGHGSLLLQYATEELMATGTRELSLWVLEDNLQARGFYRSRGWRDTDERSDSEYPPHPVELKMVRTNPAAPRRRA</sequence>
<dbReference type="InterPro" id="IPR019692">
    <property type="entry name" value="CFP-6_PH"/>
</dbReference>
<keyword evidence="2" id="KW-0012">Acyltransferase</keyword>
<feature type="region of interest" description="Disordered" evidence="3">
    <location>
        <begin position="289"/>
        <end position="320"/>
    </location>
</feature>
<dbReference type="InterPro" id="IPR000182">
    <property type="entry name" value="GNAT_dom"/>
</dbReference>
<dbReference type="Proteomes" id="UP001500051">
    <property type="component" value="Unassembled WGS sequence"/>
</dbReference>
<protein>
    <recommendedName>
        <fullName evidence="5">N-acetyltransferase domain-containing protein</fullName>
    </recommendedName>
</protein>
<keyword evidence="4" id="KW-1133">Transmembrane helix</keyword>
<dbReference type="PANTHER" id="PTHR43877">
    <property type="entry name" value="AMINOALKYLPHOSPHONATE N-ACETYLTRANSFERASE-RELATED-RELATED"/>
    <property type="match status" value="1"/>
</dbReference>